<gene>
    <name evidence="3" type="ORF">GNP93_14395</name>
</gene>
<dbReference type="Gene3D" id="1.10.10.10">
    <property type="entry name" value="Winged helix-like DNA-binding domain superfamily/Winged helix DNA-binding domain"/>
    <property type="match status" value="1"/>
</dbReference>
<dbReference type="SUPFAM" id="SSF46785">
    <property type="entry name" value="Winged helix' DNA-binding domain"/>
    <property type="match status" value="1"/>
</dbReference>
<evidence type="ECO:0000313" key="3">
    <source>
        <dbReference type="EMBL" id="MUG71860.1"/>
    </source>
</evidence>
<dbReference type="InterPro" id="IPR000835">
    <property type="entry name" value="HTH_MarR-typ"/>
</dbReference>
<dbReference type="InterPro" id="IPR036390">
    <property type="entry name" value="WH_DNA-bd_sf"/>
</dbReference>
<dbReference type="GO" id="GO:0003677">
    <property type="term" value="F:DNA binding"/>
    <property type="evidence" value="ECO:0007669"/>
    <property type="project" value="UniProtKB-KW"/>
</dbReference>
<evidence type="ECO:0000259" key="2">
    <source>
        <dbReference type="PROSITE" id="PS50995"/>
    </source>
</evidence>
<dbReference type="InterPro" id="IPR036388">
    <property type="entry name" value="WH-like_DNA-bd_sf"/>
</dbReference>
<dbReference type="EMBL" id="WNZX01000011">
    <property type="protein sequence ID" value="MUG71860.1"/>
    <property type="molecule type" value="Genomic_DNA"/>
</dbReference>
<dbReference type="AlphaFoldDB" id="A0A7X3CSJ5"/>
<dbReference type="RefSeq" id="WP_155614916.1">
    <property type="nucleotide sequence ID" value="NZ_WNZX01000011.1"/>
</dbReference>
<organism evidence="3 4">
    <name type="scientific">Paenibacillus validus</name>
    <dbReference type="NCBI Taxonomy" id="44253"/>
    <lineage>
        <taxon>Bacteria</taxon>
        <taxon>Bacillati</taxon>
        <taxon>Bacillota</taxon>
        <taxon>Bacilli</taxon>
        <taxon>Bacillales</taxon>
        <taxon>Paenibacillaceae</taxon>
        <taxon>Paenibacillus</taxon>
    </lineage>
</organism>
<keyword evidence="1 3" id="KW-0238">DNA-binding</keyword>
<dbReference type="PRINTS" id="PR00598">
    <property type="entry name" value="HTHMARR"/>
</dbReference>
<dbReference type="Proteomes" id="UP000450917">
    <property type="component" value="Unassembled WGS sequence"/>
</dbReference>
<reference evidence="3 4" key="1">
    <citation type="submission" date="2019-11" db="EMBL/GenBank/DDBJ databases">
        <title>Draft genome sequences of five Paenibacillus species of dairy origin.</title>
        <authorList>
            <person name="Olajide A.M."/>
            <person name="Chen S."/>
            <person name="Lapointe G."/>
        </authorList>
    </citation>
    <scope>NUCLEOTIDE SEQUENCE [LARGE SCALE GENOMIC DNA]</scope>
    <source>
        <strain evidence="3 4">2CS3</strain>
    </source>
</reference>
<feature type="domain" description="HTH marR-type" evidence="2">
    <location>
        <begin position="4"/>
        <end position="142"/>
    </location>
</feature>
<evidence type="ECO:0000256" key="1">
    <source>
        <dbReference type="ARBA" id="ARBA00023125"/>
    </source>
</evidence>
<dbReference type="SMART" id="SM00347">
    <property type="entry name" value="HTH_MARR"/>
    <property type="match status" value="1"/>
</dbReference>
<dbReference type="PANTHER" id="PTHR33164:SF43">
    <property type="entry name" value="HTH-TYPE TRANSCRIPTIONAL REPRESSOR YETL"/>
    <property type="match status" value="1"/>
</dbReference>
<dbReference type="PANTHER" id="PTHR33164">
    <property type="entry name" value="TRANSCRIPTIONAL REGULATOR, MARR FAMILY"/>
    <property type="match status" value="1"/>
</dbReference>
<name>A0A7X3CSJ5_9BACL</name>
<sequence length="159" mass="17888">MTTKYTTSHELIRAFRQLRHMNWSGRRPAEGCTRSETMLLFAIRRGMSAGSPGLKMSEISGILRVSLPTVTQTVNLLVARGLLERGTDPDDRRAVRIRLTEAGRRETEQAEEAMLEGMKGLIDHLGHERSLQLIELLDDVAAYYRAQAAEPPPERETDS</sequence>
<protein>
    <submittedName>
        <fullName evidence="3">Winged helix DNA-binding protein</fullName>
    </submittedName>
</protein>
<comment type="caution">
    <text evidence="3">The sequence shown here is derived from an EMBL/GenBank/DDBJ whole genome shotgun (WGS) entry which is preliminary data.</text>
</comment>
<dbReference type="InterPro" id="IPR039422">
    <property type="entry name" value="MarR/SlyA-like"/>
</dbReference>
<dbReference type="GO" id="GO:0006950">
    <property type="term" value="P:response to stress"/>
    <property type="evidence" value="ECO:0007669"/>
    <property type="project" value="TreeGrafter"/>
</dbReference>
<dbReference type="PROSITE" id="PS50995">
    <property type="entry name" value="HTH_MARR_2"/>
    <property type="match status" value="1"/>
</dbReference>
<proteinExistence type="predicted"/>
<dbReference type="Pfam" id="PF12802">
    <property type="entry name" value="MarR_2"/>
    <property type="match status" value="1"/>
</dbReference>
<accession>A0A7X3CSJ5</accession>
<evidence type="ECO:0000313" key="4">
    <source>
        <dbReference type="Proteomes" id="UP000450917"/>
    </source>
</evidence>
<dbReference type="GO" id="GO:0003700">
    <property type="term" value="F:DNA-binding transcription factor activity"/>
    <property type="evidence" value="ECO:0007669"/>
    <property type="project" value="InterPro"/>
</dbReference>
<keyword evidence="4" id="KW-1185">Reference proteome</keyword>